<dbReference type="Proteomes" id="UP000236290">
    <property type="component" value="Unassembled WGS sequence"/>
</dbReference>
<dbReference type="Gene3D" id="3.40.309.10">
    <property type="entry name" value="Aldehyde Dehydrogenase, Chain A, domain 2"/>
    <property type="match status" value="1"/>
</dbReference>
<dbReference type="Pfam" id="PF00171">
    <property type="entry name" value="Aldedh"/>
    <property type="match status" value="1"/>
</dbReference>
<organism evidence="5 6">
    <name type="scientific">Trichoderma harzianum</name>
    <name type="common">Hypocrea lixii</name>
    <dbReference type="NCBI Taxonomy" id="5544"/>
    <lineage>
        <taxon>Eukaryota</taxon>
        <taxon>Fungi</taxon>
        <taxon>Dikarya</taxon>
        <taxon>Ascomycota</taxon>
        <taxon>Pezizomycotina</taxon>
        <taxon>Sordariomycetes</taxon>
        <taxon>Hypocreomycetidae</taxon>
        <taxon>Hypocreales</taxon>
        <taxon>Hypocreaceae</taxon>
        <taxon>Trichoderma</taxon>
    </lineage>
</organism>
<evidence type="ECO:0000256" key="3">
    <source>
        <dbReference type="RuleBase" id="RU003345"/>
    </source>
</evidence>
<gene>
    <name evidence="5" type="ORF">THARTR1_10397</name>
</gene>
<evidence type="ECO:0000313" key="6">
    <source>
        <dbReference type="Proteomes" id="UP000236290"/>
    </source>
</evidence>
<dbReference type="InterPro" id="IPR016162">
    <property type="entry name" value="Ald_DH_N"/>
</dbReference>
<evidence type="ECO:0000259" key="4">
    <source>
        <dbReference type="Pfam" id="PF00171"/>
    </source>
</evidence>
<dbReference type="InterPro" id="IPR016161">
    <property type="entry name" value="Ald_DH/histidinol_DH"/>
</dbReference>
<feature type="domain" description="Aldehyde dehydrogenase" evidence="4">
    <location>
        <begin position="21"/>
        <end position="472"/>
    </location>
</feature>
<dbReference type="OrthoDB" id="310895at2759"/>
<dbReference type="PANTHER" id="PTHR43353:SF6">
    <property type="entry name" value="CYTOPLASMIC ALDEHYDE DEHYDROGENASE (EUROFUNG)"/>
    <property type="match status" value="1"/>
</dbReference>
<dbReference type="InterPro" id="IPR016163">
    <property type="entry name" value="Ald_DH_C"/>
</dbReference>
<feature type="active site" evidence="2">
    <location>
        <position position="256"/>
    </location>
</feature>
<sequence length="475" mass="51064">MKSNTVPLIIDGNDIVLHDEKSIFVSNPDSGRGSQWKAQGATPELCKRALESSAAAFPKWRKSSVRERQVLFQRAVELLKERASELSSIVAQELGCSSVWASINFHATLEIIEQVTALITSGILSGHIPETESPDSLALVFKDPIGVVLGIAPWNAPAMLGMRSIAAAVAAGNCAILKGSELSPRTHYFIVNLFRDAGFPPGVVNFLVHKPEDASDTFNTLISHPSVRKCNFTGSTAVGRHIASQAGHFLKPVLLELGGKNFSLVLEDADLETTASTILDAAFINSGQICMATDVVLVPRKLKSAFCSLVRQRLESTSAIQVKHVINRRSTTRILGLLDDAARKGATVITASSLDGEHGPLYGTVIEGLTQDMEFWHNEAFGPVVGIATYDTVDEAVEMINGCEYGLSGAIYTASSLQAVPLARRLDSGAVHINGPTFHDGFTLPHGGHKNSGFGRFGSHWAFEEFLHTKTVIAN</sequence>
<dbReference type="GO" id="GO:0009450">
    <property type="term" value="P:gamma-aminobutyric acid catabolic process"/>
    <property type="evidence" value="ECO:0007669"/>
    <property type="project" value="TreeGrafter"/>
</dbReference>
<dbReference type="PANTHER" id="PTHR43353">
    <property type="entry name" value="SUCCINATE-SEMIALDEHYDE DEHYDROGENASE, MITOCHONDRIAL"/>
    <property type="match status" value="1"/>
</dbReference>
<proteinExistence type="inferred from homology"/>
<comment type="similarity">
    <text evidence="3">Belongs to the aldehyde dehydrogenase family.</text>
</comment>
<evidence type="ECO:0000256" key="1">
    <source>
        <dbReference type="ARBA" id="ARBA00023002"/>
    </source>
</evidence>
<dbReference type="SUPFAM" id="SSF53720">
    <property type="entry name" value="ALDH-like"/>
    <property type="match status" value="1"/>
</dbReference>
<dbReference type="Gene3D" id="3.40.605.10">
    <property type="entry name" value="Aldehyde Dehydrogenase, Chain A, domain 1"/>
    <property type="match status" value="1"/>
</dbReference>
<keyword evidence="1 3" id="KW-0560">Oxidoreductase</keyword>
<evidence type="ECO:0000256" key="2">
    <source>
        <dbReference type="PROSITE-ProRule" id="PRU10007"/>
    </source>
</evidence>
<dbReference type="InterPro" id="IPR015590">
    <property type="entry name" value="Aldehyde_DH_dom"/>
</dbReference>
<reference evidence="5 6" key="1">
    <citation type="submission" date="2017-02" db="EMBL/GenBank/DDBJ databases">
        <title>Genomes of Trichoderma spp. with biocontrol activity.</title>
        <authorList>
            <person name="Gardiner D."/>
            <person name="Kazan K."/>
            <person name="Vos C."/>
            <person name="Harvey P."/>
        </authorList>
    </citation>
    <scope>NUCLEOTIDE SEQUENCE [LARGE SCALE GENOMIC DNA]</scope>
    <source>
        <strain evidence="5 6">Tr1</strain>
    </source>
</reference>
<accession>A0A2K0TR22</accession>
<dbReference type="InterPro" id="IPR050740">
    <property type="entry name" value="Aldehyde_DH_Superfamily"/>
</dbReference>
<protein>
    <recommendedName>
        <fullName evidence="4">Aldehyde dehydrogenase domain-containing protein</fullName>
    </recommendedName>
</protein>
<dbReference type="InterPro" id="IPR016160">
    <property type="entry name" value="Ald_DH_CS_CYS"/>
</dbReference>
<dbReference type="AlphaFoldDB" id="A0A2K0TR22"/>
<dbReference type="InterPro" id="IPR029510">
    <property type="entry name" value="Ald_DH_CS_GLU"/>
</dbReference>
<dbReference type="PROSITE" id="PS00687">
    <property type="entry name" value="ALDEHYDE_DEHYDR_GLU"/>
    <property type="match status" value="1"/>
</dbReference>
<comment type="caution">
    <text evidence="5">The sequence shown here is derived from an EMBL/GenBank/DDBJ whole genome shotgun (WGS) entry which is preliminary data.</text>
</comment>
<evidence type="ECO:0000313" key="5">
    <source>
        <dbReference type="EMBL" id="PNP47978.1"/>
    </source>
</evidence>
<dbReference type="GO" id="GO:0004777">
    <property type="term" value="F:succinate-semialdehyde dehydrogenase (NAD+) activity"/>
    <property type="evidence" value="ECO:0007669"/>
    <property type="project" value="TreeGrafter"/>
</dbReference>
<dbReference type="PROSITE" id="PS00070">
    <property type="entry name" value="ALDEHYDE_DEHYDR_CYS"/>
    <property type="match status" value="1"/>
</dbReference>
<dbReference type="EMBL" id="MTYI01000252">
    <property type="protein sequence ID" value="PNP47978.1"/>
    <property type="molecule type" value="Genomic_DNA"/>
</dbReference>
<name>A0A2K0TR22_TRIHA</name>